<dbReference type="InterPro" id="IPR001173">
    <property type="entry name" value="Glyco_trans_2-like"/>
</dbReference>
<dbReference type="SUPFAM" id="SSF53448">
    <property type="entry name" value="Nucleotide-diphospho-sugar transferases"/>
    <property type="match status" value="1"/>
</dbReference>
<reference evidence="3" key="1">
    <citation type="journal article" date="2015" name="Nature">
        <title>Complex archaea that bridge the gap between prokaryotes and eukaryotes.</title>
        <authorList>
            <person name="Spang A."/>
            <person name="Saw J.H."/>
            <person name="Jorgensen S.L."/>
            <person name="Zaremba-Niedzwiedzka K."/>
            <person name="Martijn J."/>
            <person name="Lind A.E."/>
            <person name="van Eijk R."/>
            <person name="Schleper C."/>
            <person name="Guy L."/>
            <person name="Ettema T.J."/>
        </authorList>
    </citation>
    <scope>NUCLEOTIDE SEQUENCE</scope>
</reference>
<gene>
    <name evidence="3" type="ORF">LCGC14_1875870</name>
</gene>
<dbReference type="Pfam" id="PF00534">
    <property type="entry name" value="Glycos_transf_1"/>
    <property type="match status" value="1"/>
</dbReference>
<dbReference type="Gene3D" id="3.90.550.10">
    <property type="entry name" value="Spore Coat Polysaccharide Biosynthesis Protein SpsA, Chain A"/>
    <property type="match status" value="1"/>
</dbReference>
<dbReference type="Pfam" id="PF00535">
    <property type="entry name" value="Glycos_transf_2"/>
    <property type="match status" value="1"/>
</dbReference>
<protein>
    <recommendedName>
        <fullName evidence="4">Glycosyltransferase 2-like domain-containing protein</fullName>
    </recommendedName>
</protein>
<dbReference type="EMBL" id="LAZR01019221">
    <property type="protein sequence ID" value="KKL93320.1"/>
    <property type="molecule type" value="Genomic_DNA"/>
</dbReference>
<dbReference type="CDD" id="cd03801">
    <property type="entry name" value="GT4_PimA-like"/>
    <property type="match status" value="1"/>
</dbReference>
<dbReference type="InterPro" id="IPR029044">
    <property type="entry name" value="Nucleotide-diphossugar_trans"/>
</dbReference>
<dbReference type="PANTHER" id="PTHR22916">
    <property type="entry name" value="GLYCOSYLTRANSFERASE"/>
    <property type="match status" value="1"/>
</dbReference>
<dbReference type="SUPFAM" id="SSF53756">
    <property type="entry name" value="UDP-Glycosyltransferase/glycogen phosphorylase"/>
    <property type="match status" value="1"/>
</dbReference>
<evidence type="ECO:0000313" key="3">
    <source>
        <dbReference type="EMBL" id="KKL93320.1"/>
    </source>
</evidence>
<evidence type="ECO:0000259" key="1">
    <source>
        <dbReference type="Pfam" id="PF00534"/>
    </source>
</evidence>
<comment type="caution">
    <text evidence="3">The sequence shown here is derived from an EMBL/GenBank/DDBJ whole genome shotgun (WGS) entry which is preliminary data.</text>
</comment>
<dbReference type="PANTHER" id="PTHR22916:SF3">
    <property type="entry name" value="UDP-GLCNAC:BETAGAL BETA-1,3-N-ACETYLGLUCOSAMINYLTRANSFERASE-LIKE PROTEIN 1"/>
    <property type="match status" value="1"/>
</dbReference>
<dbReference type="InterPro" id="IPR001296">
    <property type="entry name" value="Glyco_trans_1"/>
</dbReference>
<feature type="domain" description="Glycosyltransferase 2-like" evidence="2">
    <location>
        <begin position="416"/>
        <end position="580"/>
    </location>
</feature>
<feature type="domain" description="Glycosyl transferase family 1" evidence="1">
    <location>
        <begin position="274"/>
        <end position="379"/>
    </location>
</feature>
<dbReference type="AlphaFoldDB" id="A0A0F9IHP9"/>
<name>A0A0F9IHP9_9ZZZZ</name>
<evidence type="ECO:0008006" key="4">
    <source>
        <dbReference type="Google" id="ProtNLM"/>
    </source>
</evidence>
<proteinExistence type="predicted"/>
<organism evidence="3">
    <name type="scientific">marine sediment metagenome</name>
    <dbReference type="NCBI Taxonomy" id="412755"/>
    <lineage>
        <taxon>unclassified sequences</taxon>
        <taxon>metagenomes</taxon>
        <taxon>ecological metagenomes</taxon>
    </lineage>
</organism>
<sequence length="656" mass="74737">MKQEKQKQQKPSILIMAASPNIGTGYGLLHRNLGQRLTKLGYDVKGLGLQSFGESQFKCSECGKDTYPYGFEILPIGDDLYGADILEMYIRMFDIRILITFIDVIHPSFAYVANVVRKTNVKWICHATVNATPIAFNARQMFTNADTLIAPSNFAKEELNKAGFEIVDKIYHGVDTDVFRPLPQKEIDEIKKGRHGAENKCVFLAVGVNQMSQKNYPGLFYAWKIFVENNPDAKENTILHCHTDPFSAQGTPLDVLQARHGIKNVFFTTNHKKNLTLPPEQMNEMYNYMDVFVTASYGESVCLPILESMAVGKPCIAPDFSAMPQWIKESKAGLTAKIKAFWTNPIYEDEALVDEIDLAKQMTKLYKDAKLRKEMGRKGIEYIKSKFNWGKHILPKWIKVINRFDMSTKEDKPLVSVMILSHNRKKYLKEALDSILKQTYPNIEIVVVDNGSEDGSVHIIKKMFESVKDKIATNLAVNGINEGCPTARNQALKLCTGKYIAIQDDDDISLPERIEEQVLVMESNPHVAVVSGNSITIDKDGKEQGKMNMVAGFVTHEMFLKDHVINSSIAMIRKEVFDDVGNFDEKIKIASDRDMWLRISKKYQMLQLDKVLSKYRIHKNLSIDKPEETNKYVAMAIQKTQEKDKEFVKKWQQKKK</sequence>
<accession>A0A0F9IHP9</accession>
<dbReference type="GO" id="GO:0016758">
    <property type="term" value="F:hexosyltransferase activity"/>
    <property type="evidence" value="ECO:0007669"/>
    <property type="project" value="UniProtKB-ARBA"/>
</dbReference>
<dbReference type="Gene3D" id="3.40.50.2000">
    <property type="entry name" value="Glycogen Phosphorylase B"/>
    <property type="match status" value="2"/>
</dbReference>
<evidence type="ECO:0000259" key="2">
    <source>
        <dbReference type="Pfam" id="PF00535"/>
    </source>
</evidence>